<evidence type="ECO:0000313" key="2">
    <source>
        <dbReference type="EMBL" id="MBD7943158.1"/>
    </source>
</evidence>
<protein>
    <recommendedName>
        <fullName evidence="4">Phosphatase</fullName>
    </recommendedName>
</protein>
<dbReference type="RefSeq" id="WP_151111061.1">
    <property type="nucleotide sequence ID" value="NZ_JACSQO010000001.1"/>
</dbReference>
<gene>
    <name evidence="2" type="ORF">H9650_03425</name>
</gene>
<dbReference type="EMBL" id="JACSQO010000001">
    <property type="protein sequence ID" value="MBD7943158.1"/>
    <property type="molecule type" value="Genomic_DNA"/>
</dbReference>
<reference evidence="2 3" key="1">
    <citation type="submission" date="2020-08" db="EMBL/GenBank/DDBJ databases">
        <title>A Genomic Blueprint of the Chicken Gut Microbiome.</title>
        <authorList>
            <person name="Gilroy R."/>
            <person name="Ravi A."/>
            <person name="Getino M."/>
            <person name="Pursley I."/>
            <person name="Horton D.L."/>
            <person name="Alikhan N.-F."/>
            <person name="Baker D."/>
            <person name="Gharbi K."/>
            <person name="Hall N."/>
            <person name="Watson M."/>
            <person name="Adriaenssens E.M."/>
            <person name="Foster-Nyarko E."/>
            <person name="Jarju S."/>
            <person name="Secka A."/>
            <person name="Antonio M."/>
            <person name="Oren A."/>
            <person name="Chaudhuri R."/>
            <person name="La Ragione R.M."/>
            <person name="Hildebrand F."/>
            <person name="Pallen M.J."/>
        </authorList>
    </citation>
    <scope>NUCLEOTIDE SEQUENCE [LARGE SCALE GENOMIC DNA]</scope>
    <source>
        <strain evidence="2 3">Sa2BUA9</strain>
    </source>
</reference>
<sequence length="63" mass="6445">MKKSVKALFLATLAGVVITLIPIHPPIGSSAASDVSSIPIHPPIGHSFSPDDSNSIPIHPPIG</sequence>
<keyword evidence="3" id="KW-1185">Reference proteome</keyword>
<evidence type="ECO:0000256" key="1">
    <source>
        <dbReference type="SAM" id="MobiDB-lite"/>
    </source>
</evidence>
<evidence type="ECO:0000313" key="3">
    <source>
        <dbReference type="Proteomes" id="UP000640786"/>
    </source>
</evidence>
<organism evidence="2 3">
    <name type="scientific">Psychrobacillus faecigallinarum</name>
    <dbReference type="NCBI Taxonomy" id="2762235"/>
    <lineage>
        <taxon>Bacteria</taxon>
        <taxon>Bacillati</taxon>
        <taxon>Bacillota</taxon>
        <taxon>Bacilli</taxon>
        <taxon>Bacillales</taxon>
        <taxon>Bacillaceae</taxon>
        <taxon>Psychrobacillus</taxon>
    </lineage>
</organism>
<evidence type="ECO:0008006" key="4">
    <source>
        <dbReference type="Google" id="ProtNLM"/>
    </source>
</evidence>
<proteinExistence type="predicted"/>
<comment type="caution">
    <text evidence="2">The sequence shown here is derived from an EMBL/GenBank/DDBJ whole genome shotgun (WGS) entry which is preliminary data.</text>
</comment>
<dbReference type="Proteomes" id="UP000640786">
    <property type="component" value="Unassembled WGS sequence"/>
</dbReference>
<name>A0ABR8R5T9_9BACI</name>
<accession>A0ABR8R5T9</accession>
<feature type="region of interest" description="Disordered" evidence="1">
    <location>
        <begin position="43"/>
        <end position="63"/>
    </location>
</feature>